<sequence>MKRFCWRKLSTETKVTDISISIYGFVIFSFLHEPKDTYIIILNHGIFERFVDD</sequence>
<accession>A0A0F9T8D9</accession>
<gene>
    <name evidence="1" type="ORF">LCGC14_0380650</name>
</gene>
<dbReference type="AlphaFoldDB" id="A0A0F9T8D9"/>
<name>A0A0F9T8D9_9ZZZZ</name>
<reference evidence="1" key="1">
    <citation type="journal article" date="2015" name="Nature">
        <title>Complex archaea that bridge the gap between prokaryotes and eukaryotes.</title>
        <authorList>
            <person name="Spang A."/>
            <person name="Saw J.H."/>
            <person name="Jorgensen S.L."/>
            <person name="Zaremba-Niedzwiedzka K."/>
            <person name="Martijn J."/>
            <person name="Lind A.E."/>
            <person name="van Eijk R."/>
            <person name="Schleper C."/>
            <person name="Guy L."/>
            <person name="Ettema T.J."/>
        </authorList>
    </citation>
    <scope>NUCLEOTIDE SEQUENCE</scope>
</reference>
<dbReference type="EMBL" id="LAZR01000310">
    <property type="protein sequence ID" value="KKN75444.1"/>
    <property type="molecule type" value="Genomic_DNA"/>
</dbReference>
<proteinExistence type="predicted"/>
<comment type="caution">
    <text evidence="1">The sequence shown here is derived from an EMBL/GenBank/DDBJ whole genome shotgun (WGS) entry which is preliminary data.</text>
</comment>
<protein>
    <submittedName>
        <fullName evidence="1">Uncharacterized protein</fullName>
    </submittedName>
</protein>
<organism evidence="1">
    <name type="scientific">marine sediment metagenome</name>
    <dbReference type="NCBI Taxonomy" id="412755"/>
    <lineage>
        <taxon>unclassified sequences</taxon>
        <taxon>metagenomes</taxon>
        <taxon>ecological metagenomes</taxon>
    </lineage>
</organism>
<evidence type="ECO:0000313" key="1">
    <source>
        <dbReference type="EMBL" id="KKN75444.1"/>
    </source>
</evidence>